<keyword evidence="2" id="KW-1185">Reference proteome</keyword>
<comment type="caution">
    <text evidence="1">The sequence shown here is derived from an EMBL/GenBank/DDBJ whole genome shotgun (WGS) entry which is preliminary data.</text>
</comment>
<evidence type="ECO:0000313" key="2">
    <source>
        <dbReference type="Proteomes" id="UP000279259"/>
    </source>
</evidence>
<dbReference type="EMBL" id="RSCD01000004">
    <property type="protein sequence ID" value="RSH93333.1"/>
    <property type="molecule type" value="Genomic_DNA"/>
</dbReference>
<reference evidence="1 2" key="1">
    <citation type="submission" date="2018-11" db="EMBL/GenBank/DDBJ databases">
        <title>Genome sequence of Saitozyma podzolica DSM 27192.</title>
        <authorList>
            <person name="Aliyu H."/>
            <person name="Gorte O."/>
            <person name="Ochsenreither K."/>
        </authorList>
    </citation>
    <scope>NUCLEOTIDE SEQUENCE [LARGE SCALE GENOMIC DNA]</scope>
    <source>
        <strain evidence="1 2">DSM 27192</strain>
    </source>
</reference>
<sequence length="419" mass="46275">MEDMTIHYGPQGYIFTRVNAALGVFTKQVELNTSLEPKHHVPAPLALPLTYVGMTTPASDTDMPDRPGSPPFTILSDVLSDTNYIWLDRGPNDMALDGSMDNLTQIMRLVPRPMYTNRVQSPGEWTVDTYRSGATLLAQFETDVCAGHFLGSISDMTPVDAPEVLEPVWNYKYEDEVYRIDLDAPAVLTDAVWNDRSAIGVKFGPEWECAGQDLPAEAREAQGVALPAAGESIKLRNYQENGDATRGWYSDLFHLGTNRATIVDGDGNEHAGLVWYGRRIDVTYDLDEEESFVSGDDQRSEEIDEEEGPVMSISLHLCDWDAAFRQSTGSSGFTQRPVRLLQRNEKDGLLPGASAALVDASVVADHVGGFHSHTCSKWHRINGDKPCFNTSAIFTLNLVEGSESPPADTRRFVDDPPFQ</sequence>
<name>A0A427YQG0_9TREE</name>
<evidence type="ECO:0000313" key="1">
    <source>
        <dbReference type="EMBL" id="RSH93333.1"/>
    </source>
</evidence>
<dbReference type="OrthoDB" id="10410984at2759"/>
<accession>A0A427YQG0</accession>
<dbReference type="AlphaFoldDB" id="A0A427YQG0"/>
<gene>
    <name evidence="1" type="ORF">EHS25_007687</name>
</gene>
<protein>
    <submittedName>
        <fullName evidence="1">Uncharacterized protein</fullName>
    </submittedName>
</protein>
<dbReference type="Proteomes" id="UP000279259">
    <property type="component" value="Unassembled WGS sequence"/>
</dbReference>
<organism evidence="1 2">
    <name type="scientific">Saitozyma podzolica</name>
    <dbReference type="NCBI Taxonomy" id="1890683"/>
    <lineage>
        <taxon>Eukaryota</taxon>
        <taxon>Fungi</taxon>
        <taxon>Dikarya</taxon>
        <taxon>Basidiomycota</taxon>
        <taxon>Agaricomycotina</taxon>
        <taxon>Tremellomycetes</taxon>
        <taxon>Tremellales</taxon>
        <taxon>Trimorphomycetaceae</taxon>
        <taxon>Saitozyma</taxon>
    </lineage>
</organism>
<proteinExistence type="predicted"/>